<proteinExistence type="predicted"/>
<comment type="caution">
    <text evidence="2">The sequence shown here is derived from an EMBL/GenBank/DDBJ whole genome shotgun (WGS) entry which is preliminary data.</text>
</comment>
<feature type="domain" description="DUF6292" evidence="1">
    <location>
        <begin position="7"/>
        <end position="89"/>
    </location>
</feature>
<evidence type="ECO:0000259" key="1">
    <source>
        <dbReference type="Pfam" id="PF19809"/>
    </source>
</evidence>
<evidence type="ECO:0000313" key="2">
    <source>
        <dbReference type="EMBL" id="MFD1049026.1"/>
    </source>
</evidence>
<organism evidence="2 3">
    <name type="scientific">Kibdelosporangium lantanae</name>
    <dbReference type="NCBI Taxonomy" id="1497396"/>
    <lineage>
        <taxon>Bacteria</taxon>
        <taxon>Bacillati</taxon>
        <taxon>Actinomycetota</taxon>
        <taxon>Actinomycetes</taxon>
        <taxon>Pseudonocardiales</taxon>
        <taxon>Pseudonocardiaceae</taxon>
        <taxon>Kibdelosporangium</taxon>
    </lineage>
</organism>
<protein>
    <submittedName>
        <fullName evidence="2">DUF6292 family protein</fullName>
    </submittedName>
</protein>
<sequence length="101" mass="10841">MHDLREYLADVSAELGVGLESCSWGSEPMWAYIALDRRFEGRDTALIWDADSGWSLATEESEQDTDLRVVAKLGGPVAPPAGVVADFVSGFPTGVPWLAAS</sequence>
<dbReference type="EMBL" id="JBHTIS010001930">
    <property type="protein sequence ID" value="MFD1049026.1"/>
    <property type="molecule type" value="Genomic_DNA"/>
</dbReference>
<accession>A0ABW3MEC6</accession>
<keyword evidence="3" id="KW-1185">Reference proteome</keyword>
<name>A0ABW3MEC6_9PSEU</name>
<dbReference type="Pfam" id="PF19809">
    <property type="entry name" value="DUF6292"/>
    <property type="match status" value="1"/>
</dbReference>
<reference evidence="3" key="1">
    <citation type="journal article" date="2019" name="Int. J. Syst. Evol. Microbiol.">
        <title>The Global Catalogue of Microorganisms (GCM) 10K type strain sequencing project: providing services to taxonomists for standard genome sequencing and annotation.</title>
        <authorList>
            <consortium name="The Broad Institute Genomics Platform"/>
            <consortium name="The Broad Institute Genome Sequencing Center for Infectious Disease"/>
            <person name="Wu L."/>
            <person name="Ma J."/>
        </authorList>
    </citation>
    <scope>NUCLEOTIDE SEQUENCE [LARGE SCALE GENOMIC DNA]</scope>
    <source>
        <strain evidence="3">JCM 31486</strain>
    </source>
</reference>
<dbReference type="InterPro" id="IPR046259">
    <property type="entry name" value="DUF6292"/>
</dbReference>
<gene>
    <name evidence="2" type="ORF">ACFQ1S_27560</name>
</gene>
<evidence type="ECO:0000313" key="3">
    <source>
        <dbReference type="Proteomes" id="UP001597045"/>
    </source>
</evidence>
<dbReference type="Proteomes" id="UP001597045">
    <property type="component" value="Unassembled WGS sequence"/>
</dbReference>